<dbReference type="KEGG" id="pca:Pcar_3195"/>
<proteinExistence type="predicted"/>
<dbReference type="AlphaFoldDB" id="Q0C6X2"/>
<accession>Q0C6X2</accession>
<keyword evidence="2" id="KW-1185">Reference proteome</keyword>
<dbReference type="Proteomes" id="UP000002534">
    <property type="component" value="Chromosome"/>
</dbReference>
<evidence type="ECO:0000313" key="2">
    <source>
        <dbReference type="Proteomes" id="UP000002534"/>
    </source>
</evidence>
<evidence type="ECO:0000313" key="1">
    <source>
        <dbReference type="EMBL" id="ABI81815.1"/>
    </source>
</evidence>
<organism evidence="1 2">
    <name type="scientific">Syntrophotalea carbinolica (strain DSM 2380 / NBRC 103641 / GraBd1)</name>
    <name type="common">Pelobacter carbinolicus</name>
    <dbReference type="NCBI Taxonomy" id="338963"/>
    <lineage>
        <taxon>Bacteria</taxon>
        <taxon>Pseudomonadati</taxon>
        <taxon>Thermodesulfobacteriota</taxon>
        <taxon>Desulfuromonadia</taxon>
        <taxon>Desulfuromonadales</taxon>
        <taxon>Syntrophotaleaceae</taxon>
        <taxon>Syntrophotalea</taxon>
    </lineage>
</organism>
<name>Q0C6X2_SYNC1</name>
<dbReference type="STRING" id="338963.Pcar_3195"/>
<dbReference type="HOGENOM" id="CLU_2466270_0_0_7"/>
<sequence length="88" mass="10334">MQIPDFTRSELNLVGRWKNYSCGTLSVKLRQHSKARECFPEDFCLKNNKVGLLDGFLCDHGNHSRWGYDKIWQPNFPRSMTKSDNKLQ</sequence>
<reference evidence="2" key="1">
    <citation type="submission" date="2005-10" db="EMBL/GenBank/DDBJ databases">
        <title>Complete sequence of Pelobacter carbinolicus DSM 2380.</title>
        <authorList>
            <person name="Copeland A."/>
            <person name="Lucas S."/>
            <person name="Lapidus A."/>
            <person name="Barry K."/>
            <person name="Detter J.C."/>
            <person name="Glavina T."/>
            <person name="Hammon N."/>
            <person name="Israni S."/>
            <person name="Pitluck S."/>
            <person name="Chertkov O."/>
            <person name="Schmutz J."/>
            <person name="Larimer F."/>
            <person name="Land M."/>
            <person name="Kyrpides N."/>
            <person name="Ivanova N."/>
            <person name="Richardson P."/>
        </authorList>
    </citation>
    <scope>NUCLEOTIDE SEQUENCE [LARGE SCALE GENOMIC DNA]</scope>
    <source>
        <strain evidence="2">DSM 2380 / NBRC 103641 / GraBd1</strain>
    </source>
</reference>
<dbReference type="EMBL" id="CP000142">
    <property type="protein sequence ID" value="ABI81815.1"/>
    <property type="molecule type" value="Genomic_DNA"/>
</dbReference>
<gene>
    <name evidence="1" type="ordered locus">Pcar_3195</name>
</gene>
<reference evidence="1 2" key="2">
    <citation type="journal article" date="2012" name="BMC Genomics">
        <title>The genome of Pelobacter carbinolicus reveals surprising metabolic capabilities and physiological features.</title>
        <authorList>
            <person name="Aklujkar M."/>
            <person name="Haveman S.A."/>
            <person name="Didonato R.Jr."/>
            <person name="Chertkov O."/>
            <person name="Han C.S."/>
            <person name="Land M.L."/>
            <person name="Brown P."/>
            <person name="Lovley D.R."/>
        </authorList>
    </citation>
    <scope>NUCLEOTIDE SEQUENCE [LARGE SCALE GENOMIC DNA]</scope>
    <source>
        <strain evidence="2">DSM 2380 / NBRC 103641 / GraBd1</strain>
    </source>
</reference>
<protein>
    <submittedName>
        <fullName evidence="1">Uncharacterized protein</fullName>
    </submittedName>
</protein>